<dbReference type="GO" id="GO:0008277">
    <property type="term" value="P:regulation of G protein-coupled receptor signaling pathway"/>
    <property type="evidence" value="ECO:0007669"/>
    <property type="project" value="InterPro"/>
</dbReference>
<reference evidence="4 5" key="1">
    <citation type="submission" date="2018-11" db="EMBL/GenBank/DDBJ databases">
        <authorList>
            <consortium name="Pathogen Informatics"/>
        </authorList>
    </citation>
    <scope>NUCLEOTIDE SEQUENCE [LARGE SCALE GENOMIC DNA]</scope>
    <source>
        <strain evidence="4 5">Egypt</strain>
    </source>
</reference>
<dbReference type="InterPro" id="IPR036305">
    <property type="entry name" value="RGS_sf"/>
</dbReference>
<dbReference type="SMART" id="SM00315">
    <property type="entry name" value="RGS"/>
    <property type="match status" value="1"/>
</dbReference>
<name>A0A3P8GFU0_9TREM</name>
<accession>A0A3P8GFU0</accession>
<dbReference type="PANTHER" id="PTHR45746">
    <property type="entry name" value="LP21163P"/>
    <property type="match status" value="1"/>
</dbReference>
<dbReference type="InterPro" id="IPR044926">
    <property type="entry name" value="RGS_subdomain_2"/>
</dbReference>
<dbReference type="InterPro" id="IPR016137">
    <property type="entry name" value="RGS"/>
</dbReference>
<dbReference type="GO" id="GO:0005737">
    <property type="term" value="C:cytoplasm"/>
    <property type="evidence" value="ECO:0007669"/>
    <property type="project" value="TreeGrafter"/>
</dbReference>
<gene>
    <name evidence="4" type="ORF">ECPE_LOCUS7652</name>
</gene>
<dbReference type="PRINTS" id="PR01301">
    <property type="entry name" value="RGSPROTEIN"/>
</dbReference>
<dbReference type="OrthoDB" id="196547at2759"/>
<dbReference type="PANTHER" id="PTHR45746:SF6">
    <property type="entry name" value="LP21163P"/>
    <property type="match status" value="1"/>
</dbReference>
<evidence type="ECO:0000256" key="1">
    <source>
        <dbReference type="ARBA" id="ARBA00022700"/>
    </source>
</evidence>
<dbReference type="GO" id="GO:0043005">
    <property type="term" value="C:neuron projection"/>
    <property type="evidence" value="ECO:0007669"/>
    <property type="project" value="TreeGrafter"/>
</dbReference>
<sequence>MLSTSSNTPATTGALGTSSSGQAIASASTNQLVALGAARAPSPNNAALLAGSKTNMDKIGITNRVDSGTTAQSTTTNFLVGGATGSTGGATTLGRSGSGGGSAAVGSVSPALAALSVGTGGGAGPYGALGWERLTLRIQELKGAPLRELRQRVLSIYNQYLAPNAVDPLNVDSRISESIRRHLSDNSGTNLDRYCFEEAETHIFHLMKSDSYYRFLRSDYYRELFTGGKKKSKKHRAGVSLTGATGGGLGAAGDQREALQLPV</sequence>
<dbReference type="EMBL" id="UZAN01044889">
    <property type="protein sequence ID" value="VDP81671.1"/>
    <property type="molecule type" value="Genomic_DNA"/>
</dbReference>
<evidence type="ECO:0000259" key="3">
    <source>
        <dbReference type="PROSITE" id="PS50132"/>
    </source>
</evidence>
<evidence type="ECO:0000313" key="4">
    <source>
        <dbReference type="EMBL" id="VDP81671.1"/>
    </source>
</evidence>
<proteinExistence type="predicted"/>
<dbReference type="Proteomes" id="UP000272942">
    <property type="component" value="Unassembled WGS sequence"/>
</dbReference>
<feature type="domain" description="RGS" evidence="3">
    <location>
        <begin position="138"/>
        <end position="225"/>
    </location>
</feature>
<evidence type="ECO:0000313" key="5">
    <source>
        <dbReference type="Proteomes" id="UP000272942"/>
    </source>
</evidence>
<protein>
    <recommendedName>
        <fullName evidence="3">RGS domain-containing protein</fullName>
    </recommendedName>
</protein>
<dbReference type="GO" id="GO:0005096">
    <property type="term" value="F:GTPase activator activity"/>
    <property type="evidence" value="ECO:0007669"/>
    <property type="project" value="TreeGrafter"/>
</dbReference>
<dbReference type="PROSITE" id="PS50132">
    <property type="entry name" value="RGS"/>
    <property type="match status" value="1"/>
</dbReference>
<dbReference type="AlphaFoldDB" id="A0A3P8GFU0"/>
<dbReference type="InterPro" id="IPR047016">
    <property type="entry name" value="RGS6/7/9/11"/>
</dbReference>
<dbReference type="SUPFAM" id="SSF48097">
    <property type="entry name" value="Regulator of G-protein signaling, RGS"/>
    <property type="match status" value="1"/>
</dbReference>
<keyword evidence="5" id="KW-1185">Reference proteome</keyword>
<dbReference type="GO" id="GO:0009968">
    <property type="term" value="P:negative regulation of signal transduction"/>
    <property type="evidence" value="ECO:0007669"/>
    <property type="project" value="UniProtKB-KW"/>
</dbReference>
<feature type="region of interest" description="Disordered" evidence="2">
    <location>
        <begin position="1"/>
        <end position="20"/>
    </location>
</feature>
<organism evidence="4 5">
    <name type="scientific">Echinostoma caproni</name>
    <dbReference type="NCBI Taxonomy" id="27848"/>
    <lineage>
        <taxon>Eukaryota</taxon>
        <taxon>Metazoa</taxon>
        <taxon>Spiralia</taxon>
        <taxon>Lophotrochozoa</taxon>
        <taxon>Platyhelminthes</taxon>
        <taxon>Trematoda</taxon>
        <taxon>Digenea</taxon>
        <taxon>Plagiorchiida</taxon>
        <taxon>Echinostomata</taxon>
        <taxon>Echinostomatoidea</taxon>
        <taxon>Echinostomatidae</taxon>
        <taxon>Echinostoma</taxon>
    </lineage>
</organism>
<dbReference type="Gene3D" id="1.10.167.10">
    <property type="entry name" value="Regulator of G-protein Signalling 4, domain 2"/>
    <property type="match status" value="1"/>
</dbReference>
<dbReference type="Pfam" id="PF00615">
    <property type="entry name" value="RGS"/>
    <property type="match status" value="1"/>
</dbReference>
<keyword evidence="1" id="KW-0734">Signal transduction inhibitor</keyword>
<evidence type="ECO:0000256" key="2">
    <source>
        <dbReference type="SAM" id="MobiDB-lite"/>
    </source>
</evidence>